<feature type="transmembrane region" description="Helical" evidence="1">
    <location>
        <begin position="41"/>
        <end position="62"/>
    </location>
</feature>
<reference evidence="3" key="1">
    <citation type="journal article" date="2019" name="Int. J. Syst. Evol. Microbiol.">
        <title>The Global Catalogue of Microorganisms (GCM) 10K type strain sequencing project: providing services to taxonomists for standard genome sequencing and annotation.</title>
        <authorList>
            <consortium name="The Broad Institute Genomics Platform"/>
            <consortium name="The Broad Institute Genome Sequencing Center for Infectious Disease"/>
            <person name="Wu L."/>
            <person name="Ma J."/>
        </authorList>
    </citation>
    <scope>NUCLEOTIDE SEQUENCE [LARGE SCALE GENOMIC DNA]</scope>
    <source>
        <strain evidence="3">JCM 18531</strain>
    </source>
</reference>
<feature type="transmembrane region" description="Helical" evidence="1">
    <location>
        <begin position="69"/>
        <end position="88"/>
    </location>
</feature>
<dbReference type="RefSeq" id="WP_345518566.1">
    <property type="nucleotide sequence ID" value="NZ_BAABKM010000001.1"/>
</dbReference>
<name>A0ABP8WLJ4_9ACTN</name>
<accession>A0ABP8WLJ4</accession>
<sequence length="219" mass="23006">MTQPHFRLVASLLLVDLAVLVLVLGHFVQLQDTSGFGSDQWNLPLGAAAGVLGVAALLVALPDARARRALGVVLVAGVGVLVVLQATVDGFRFVWAGDELELFAFDVVLVCAGLLLVATGSRRPADETEPALVPPAPPSTWASWRVRALVYLALAVGLVFVAGLVGASYGDAQCTGEGDDCLAAPFWSLVLAFGAFVAMVILITTCELTLRSRRQRLAE</sequence>
<keyword evidence="1" id="KW-0812">Transmembrane</keyword>
<comment type="caution">
    <text evidence="2">The sequence shown here is derived from an EMBL/GenBank/DDBJ whole genome shotgun (WGS) entry which is preliminary data.</text>
</comment>
<evidence type="ECO:0000256" key="1">
    <source>
        <dbReference type="SAM" id="Phobius"/>
    </source>
</evidence>
<protein>
    <submittedName>
        <fullName evidence="2">Uncharacterized protein</fullName>
    </submittedName>
</protein>
<gene>
    <name evidence="2" type="ORF">GCM10023349_03300</name>
</gene>
<proteinExistence type="predicted"/>
<evidence type="ECO:0000313" key="3">
    <source>
        <dbReference type="Proteomes" id="UP001499974"/>
    </source>
</evidence>
<feature type="transmembrane region" description="Helical" evidence="1">
    <location>
        <begin position="189"/>
        <end position="210"/>
    </location>
</feature>
<organism evidence="2 3">
    <name type="scientific">Nocardioides conyzicola</name>
    <dbReference type="NCBI Taxonomy" id="1651781"/>
    <lineage>
        <taxon>Bacteria</taxon>
        <taxon>Bacillati</taxon>
        <taxon>Actinomycetota</taxon>
        <taxon>Actinomycetes</taxon>
        <taxon>Propionibacteriales</taxon>
        <taxon>Nocardioidaceae</taxon>
        <taxon>Nocardioides</taxon>
    </lineage>
</organism>
<dbReference type="EMBL" id="BAABKM010000001">
    <property type="protein sequence ID" value="GAA4691828.1"/>
    <property type="molecule type" value="Genomic_DNA"/>
</dbReference>
<dbReference type="Proteomes" id="UP001499974">
    <property type="component" value="Unassembled WGS sequence"/>
</dbReference>
<feature type="transmembrane region" description="Helical" evidence="1">
    <location>
        <begin position="100"/>
        <end position="118"/>
    </location>
</feature>
<keyword evidence="1" id="KW-0472">Membrane</keyword>
<keyword evidence="3" id="KW-1185">Reference proteome</keyword>
<feature type="transmembrane region" description="Helical" evidence="1">
    <location>
        <begin position="148"/>
        <end position="169"/>
    </location>
</feature>
<keyword evidence="1" id="KW-1133">Transmembrane helix</keyword>
<evidence type="ECO:0000313" key="2">
    <source>
        <dbReference type="EMBL" id="GAA4691828.1"/>
    </source>
</evidence>